<sequence>MSAQILDAIDHLGVYQVYTGGGTGTGFLIDATHLVTNSHVVSPYRTVAVEMRDRTRILGTVRRVHPQRDLAVVELSRPVDGAVLPLSDIEQYRPKQPVHILGFPVGLPLSLTEGVISHPRQLLDEQYFLQTDAAINPGNSGGPMLDDEQRIIAVTTCKLNEADAVGFGIPVADVRRFVEEFRAQSVPFGVQCPACDELIAKATRYCPSCGSNLDTRDDFKEFFHTPDAHPVADFVERALAKANVDPVLARHGDLNWSFYNGSAPIKVWCCCSDHLNFSSRLAQPGKRGLNDLFRFLLSAEHAPFFFDLAGSTIRMNLVIHMSDVFTPAEHDDLVERVGRFITKADSADNLLIKTYGCLPAPETQTDFLDAPAHENA</sequence>
<keyword evidence="2" id="KW-0378">Hydrolase</keyword>
<dbReference type="PANTHER" id="PTHR43343">
    <property type="entry name" value="PEPTIDASE S12"/>
    <property type="match status" value="1"/>
</dbReference>
<dbReference type="Pfam" id="PF13365">
    <property type="entry name" value="Trypsin_2"/>
    <property type="match status" value="1"/>
</dbReference>
<dbReference type="AlphaFoldDB" id="A0A9X3YMI4"/>
<dbReference type="InterPro" id="IPR051201">
    <property type="entry name" value="Chloro_Bact_Ser_Proteases"/>
</dbReference>
<evidence type="ECO:0000256" key="1">
    <source>
        <dbReference type="ARBA" id="ARBA00022670"/>
    </source>
</evidence>
<keyword evidence="1 3" id="KW-0645">Protease</keyword>
<dbReference type="SUPFAM" id="SSF50494">
    <property type="entry name" value="Trypsin-like serine proteases"/>
    <property type="match status" value="1"/>
</dbReference>
<dbReference type="GO" id="GO:0004252">
    <property type="term" value="F:serine-type endopeptidase activity"/>
    <property type="evidence" value="ECO:0007669"/>
    <property type="project" value="InterPro"/>
</dbReference>
<organism evidence="3 4">
    <name type="scientific">Tahibacter soli</name>
    <dbReference type="NCBI Taxonomy" id="2983605"/>
    <lineage>
        <taxon>Bacteria</taxon>
        <taxon>Pseudomonadati</taxon>
        <taxon>Pseudomonadota</taxon>
        <taxon>Gammaproteobacteria</taxon>
        <taxon>Lysobacterales</taxon>
        <taxon>Rhodanobacteraceae</taxon>
        <taxon>Tahibacter</taxon>
    </lineage>
</organism>
<comment type="caution">
    <text evidence="3">The sequence shown here is derived from an EMBL/GenBank/DDBJ whole genome shotgun (WGS) entry which is preliminary data.</text>
</comment>
<dbReference type="GO" id="GO:0006508">
    <property type="term" value="P:proteolysis"/>
    <property type="evidence" value="ECO:0007669"/>
    <property type="project" value="UniProtKB-KW"/>
</dbReference>
<dbReference type="InterPro" id="IPR001940">
    <property type="entry name" value="Peptidase_S1C"/>
</dbReference>
<dbReference type="PRINTS" id="PR00834">
    <property type="entry name" value="PROTEASES2C"/>
</dbReference>
<dbReference type="EMBL" id="JAOVZO020000017">
    <property type="protein sequence ID" value="MDC8013463.1"/>
    <property type="molecule type" value="Genomic_DNA"/>
</dbReference>
<evidence type="ECO:0000256" key="2">
    <source>
        <dbReference type="ARBA" id="ARBA00022801"/>
    </source>
</evidence>
<dbReference type="RefSeq" id="WP_263545670.1">
    <property type="nucleotide sequence ID" value="NZ_JAOVZO020000017.1"/>
</dbReference>
<dbReference type="InterPro" id="IPR009003">
    <property type="entry name" value="Peptidase_S1_PA"/>
</dbReference>
<dbReference type="PANTHER" id="PTHR43343:SF3">
    <property type="entry name" value="PROTEASE DO-LIKE 8, CHLOROPLASTIC"/>
    <property type="match status" value="1"/>
</dbReference>
<protein>
    <submittedName>
        <fullName evidence="3">Serine protease</fullName>
    </submittedName>
</protein>
<name>A0A9X3YMI4_9GAMM</name>
<accession>A0A9X3YMI4</accession>
<gene>
    <name evidence="3" type="ORF">OD750_013035</name>
</gene>
<evidence type="ECO:0000313" key="4">
    <source>
        <dbReference type="Proteomes" id="UP001139971"/>
    </source>
</evidence>
<dbReference type="Proteomes" id="UP001139971">
    <property type="component" value="Unassembled WGS sequence"/>
</dbReference>
<proteinExistence type="predicted"/>
<keyword evidence="4" id="KW-1185">Reference proteome</keyword>
<reference evidence="3" key="1">
    <citation type="submission" date="2023-02" db="EMBL/GenBank/DDBJ databases">
        <title>Tahibacter soli sp. nov. isolated from soil.</title>
        <authorList>
            <person name="Baek J.H."/>
            <person name="Lee J.K."/>
            <person name="Choi D.G."/>
            <person name="Jeon C.O."/>
        </authorList>
    </citation>
    <scope>NUCLEOTIDE SEQUENCE</scope>
    <source>
        <strain evidence="3">BL</strain>
    </source>
</reference>
<dbReference type="Gene3D" id="2.40.10.120">
    <property type="match status" value="1"/>
</dbReference>
<dbReference type="Gene3D" id="3.30.1460.10">
    <property type="match status" value="1"/>
</dbReference>
<evidence type="ECO:0000313" key="3">
    <source>
        <dbReference type="EMBL" id="MDC8013463.1"/>
    </source>
</evidence>